<dbReference type="GO" id="GO:0003682">
    <property type="term" value="F:chromatin binding"/>
    <property type="evidence" value="ECO:0007669"/>
    <property type="project" value="InterPro"/>
</dbReference>
<name>A0A1Y2ICK3_TRAC3</name>
<dbReference type="Proteomes" id="UP000193067">
    <property type="component" value="Unassembled WGS sequence"/>
</dbReference>
<dbReference type="PANTHER" id="PTHR46364">
    <property type="entry name" value="OS08G0421900 PROTEIN"/>
    <property type="match status" value="1"/>
</dbReference>
<gene>
    <name evidence="2" type="ORF">PYCCODRAFT_1471220</name>
</gene>
<dbReference type="Gene3D" id="2.30.30.490">
    <property type="match status" value="1"/>
</dbReference>
<dbReference type="InterPro" id="IPR043151">
    <property type="entry name" value="BAH_sf"/>
</dbReference>
<evidence type="ECO:0000313" key="2">
    <source>
        <dbReference type="EMBL" id="OSC98150.1"/>
    </source>
</evidence>
<accession>A0A1Y2ICK3</accession>
<evidence type="ECO:0000259" key="1">
    <source>
        <dbReference type="PROSITE" id="PS51038"/>
    </source>
</evidence>
<feature type="domain" description="BAH" evidence="1">
    <location>
        <begin position="36"/>
        <end position="169"/>
    </location>
</feature>
<sequence>MAGIIPRNAAEWAHAFANARSTDRIVVLGHPPRGSFCVKLGDCVTVKPDGSRRDDVHIQEEEWVAQVRALATSAFLSPLVKLCWFIRSRDLWLRQCSDTFTADYFNLAGENELFPIRHETITIGDTIHDIIAVEHFDPTTVSLRAFHDTTLYYRNDHYFERVNNSDFYKLPRDTVTLLCTGSECTFHGLYDPDEHKMRYCHDCATWFHIQCMEESDVESPTLPPYIRPLDPSDASPVSQEARDRWQALLRYPIQRGTHQISGVLSFEILVLRIRMQESTRGCPPDVNSFLIANMPLARHLAHYLDTYLTIFLNQPPNPSFYPCPTCDCYI</sequence>
<reference evidence="2 3" key="1">
    <citation type="journal article" date="2015" name="Biotechnol. Biofuels">
        <title>Enhanced degradation of softwood versus hardwood by the white-rot fungus Pycnoporus coccineus.</title>
        <authorList>
            <person name="Couturier M."/>
            <person name="Navarro D."/>
            <person name="Chevret D."/>
            <person name="Henrissat B."/>
            <person name="Piumi F."/>
            <person name="Ruiz-Duenas F.J."/>
            <person name="Martinez A.T."/>
            <person name="Grigoriev I.V."/>
            <person name="Riley R."/>
            <person name="Lipzen A."/>
            <person name="Berrin J.G."/>
            <person name="Master E.R."/>
            <person name="Rosso M.N."/>
        </authorList>
    </citation>
    <scope>NUCLEOTIDE SEQUENCE [LARGE SCALE GENOMIC DNA]</scope>
    <source>
        <strain evidence="2 3">BRFM310</strain>
    </source>
</reference>
<evidence type="ECO:0000313" key="3">
    <source>
        <dbReference type="Proteomes" id="UP000193067"/>
    </source>
</evidence>
<proteinExistence type="predicted"/>
<dbReference type="OrthoDB" id="2738071at2759"/>
<dbReference type="InterPro" id="IPR001025">
    <property type="entry name" value="BAH_dom"/>
</dbReference>
<organism evidence="2 3">
    <name type="scientific">Trametes coccinea (strain BRFM310)</name>
    <name type="common">Pycnoporus coccineus</name>
    <dbReference type="NCBI Taxonomy" id="1353009"/>
    <lineage>
        <taxon>Eukaryota</taxon>
        <taxon>Fungi</taxon>
        <taxon>Dikarya</taxon>
        <taxon>Basidiomycota</taxon>
        <taxon>Agaricomycotina</taxon>
        <taxon>Agaricomycetes</taxon>
        <taxon>Polyporales</taxon>
        <taxon>Polyporaceae</taxon>
        <taxon>Trametes</taxon>
    </lineage>
</organism>
<dbReference type="AlphaFoldDB" id="A0A1Y2ICK3"/>
<dbReference type="InterPro" id="IPR011011">
    <property type="entry name" value="Znf_FYVE_PHD"/>
</dbReference>
<dbReference type="SUPFAM" id="SSF57903">
    <property type="entry name" value="FYVE/PHD zinc finger"/>
    <property type="match status" value="1"/>
</dbReference>
<keyword evidence="3" id="KW-1185">Reference proteome</keyword>
<dbReference type="PROSITE" id="PS51038">
    <property type="entry name" value="BAH"/>
    <property type="match status" value="1"/>
</dbReference>
<dbReference type="EMBL" id="KZ084141">
    <property type="protein sequence ID" value="OSC98150.1"/>
    <property type="molecule type" value="Genomic_DNA"/>
</dbReference>
<protein>
    <recommendedName>
        <fullName evidence="1">BAH domain-containing protein</fullName>
    </recommendedName>
</protein>